<keyword evidence="4 5" id="KW-0472">Membrane</keyword>
<keyword evidence="5" id="KW-1133">Transmembrane helix</keyword>
<accession>A0ABD0XJ65</accession>
<keyword evidence="3" id="KW-0106">Calcium</keyword>
<dbReference type="PANTHER" id="PTHR24027">
    <property type="entry name" value="CADHERIN-23"/>
    <property type="match status" value="1"/>
</dbReference>
<reference evidence="6 7" key="1">
    <citation type="submission" date="2024-06" db="EMBL/GenBank/DDBJ databases">
        <authorList>
            <person name="Pan Q."/>
            <person name="Wen M."/>
            <person name="Jouanno E."/>
            <person name="Zahm M."/>
            <person name="Klopp C."/>
            <person name="Cabau C."/>
            <person name="Louis A."/>
            <person name="Berthelot C."/>
            <person name="Parey E."/>
            <person name="Roest Crollius H."/>
            <person name="Montfort J."/>
            <person name="Robinson-Rechavi M."/>
            <person name="Bouchez O."/>
            <person name="Lampietro C."/>
            <person name="Lopez Roques C."/>
            <person name="Donnadieu C."/>
            <person name="Postlethwait J."/>
            <person name="Bobe J."/>
            <person name="Verreycken H."/>
            <person name="Guiguen Y."/>
        </authorList>
    </citation>
    <scope>NUCLEOTIDE SEQUENCE [LARGE SCALE GENOMIC DNA]</scope>
    <source>
        <strain evidence="6">Up_M1</strain>
        <tissue evidence="6">Testis</tissue>
    </source>
</reference>
<gene>
    <name evidence="6" type="ORF">UPYG_G00013860</name>
</gene>
<dbReference type="InterPro" id="IPR027397">
    <property type="entry name" value="Catenin-bd_sf"/>
</dbReference>
<evidence type="ECO:0000256" key="3">
    <source>
        <dbReference type="ARBA" id="ARBA00022837"/>
    </source>
</evidence>
<comment type="subcellular location">
    <subcellularLocation>
        <location evidence="1">Membrane</location>
    </subcellularLocation>
</comment>
<evidence type="ECO:0000313" key="7">
    <source>
        <dbReference type="Proteomes" id="UP001557470"/>
    </source>
</evidence>
<dbReference type="Gene3D" id="4.10.900.10">
    <property type="entry name" value="TCF3-CBD (Catenin binding domain)"/>
    <property type="match status" value="1"/>
</dbReference>
<sequence>MCSNKIIVPVEDKDEIPYSCPCTVSLEADDKLKTLWKLDPATGMNATLVSLRSLPYGNYTIPLVIQDQQSQVGYDTIEVLVCDCDEVDKCRSLMQGTSTLGWAAIVLLLAGLLVLSLLLFLLKCNCGSQKITNLSGNLQDEGNQTLIQYNEEGGGSDCKNEPVFNIPPSSPNAVTMDVTDGMKQICQAIPVTWRSSTARGRFSRAGTFQRKGEANGNLRSQIQRDRYQSWSESRNCTMRSHSSKYSRSFSLMSDQHISEQINRGLHRISDDVDYQPCMYADEGTGSKCQSLDELSLQDVGDDLNFLDDLGSKFKTLGGICHQDMQERGIKL</sequence>
<evidence type="ECO:0000256" key="5">
    <source>
        <dbReference type="SAM" id="Phobius"/>
    </source>
</evidence>
<dbReference type="InterPro" id="IPR015919">
    <property type="entry name" value="Cadherin-like_sf"/>
</dbReference>
<keyword evidence="2" id="KW-0677">Repeat</keyword>
<dbReference type="Proteomes" id="UP001557470">
    <property type="component" value="Unassembled WGS sequence"/>
</dbReference>
<dbReference type="GO" id="GO:0016020">
    <property type="term" value="C:membrane"/>
    <property type="evidence" value="ECO:0007669"/>
    <property type="project" value="UniProtKB-SubCell"/>
</dbReference>
<dbReference type="PANTHER" id="PTHR24027:SF78">
    <property type="entry name" value="CADHERIN-LIKE PROTEIN 26"/>
    <property type="match status" value="1"/>
</dbReference>
<keyword evidence="7" id="KW-1185">Reference proteome</keyword>
<dbReference type="SUPFAM" id="SSF49313">
    <property type="entry name" value="Cadherin-like"/>
    <property type="match status" value="1"/>
</dbReference>
<dbReference type="InterPro" id="IPR039808">
    <property type="entry name" value="Cadherin"/>
</dbReference>
<dbReference type="GO" id="GO:0060429">
    <property type="term" value="P:epithelium development"/>
    <property type="evidence" value="ECO:0007669"/>
    <property type="project" value="UniProtKB-ARBA"/>
</dbReference>
<evidence type="ECO:0000313" key="6">
    <source>
        <dbReference type="EMBL" id="KAL1021483.1"/>
    </source>
</evidence>
<proteinExistence type="predicted"/>
<dbReference type="EMBL" id="JAGEUA010000001">
    <property type="protein sequence ID" value="KAL1021483.1"/>
    <property type="molecule type" value="Genomic_DNA"/>
</dbReference>
<evidence type="ECO:0000256" key="1">
    <source>
        <dbReference type="ARBA" id="ARBA00004370"/>
    </source>
</evidence>
<dbReference type="AlphaFoldDB" id="A0ABD0XJ65"/>
<evidence type="ECO:0000256" key="2">
    <source>
        <dbReference type="ARBA" id="ARBA00022737"/>
    </source>
</evidence>
<dbReference type="Gene3D" id="2.60.40.60">
    <property type="entry name" value="Cadherins"/>
    <property type="match status" value="1"/>
</dbReference>
<keyword evidence="5" id="KW-0812">Transmembrane</keyword>
<organism evidence="6 7">
    <name type="scientific">Umbra pygmaea</name>
    <name type="common">Eastern mudminnow</name>
    <dbReference type="NCBI Taxonomy" id="75934"/>
    <lineage>
        <taxon>Eukaryota</taxon>
        <taxon>Metazoa</taxon>
        <taxon>Chordata</taxon>
        <taxon>Craniata</taxon>
        <taxon>Vertebrata</taxon>
        <taxon>Euteleostomi</taxon>
        <taxon>Actinopterygii</taxon>
        <taxon>Neopterygii</taxon>
        <taxon>Teleostei</taxon>
        <taxon>Protacanthopterygii</taxon>
        <taxon>Esociformes</taxon>
        <taxon>Umbridae</taxon>
        <taxon>Umbra</taxon>
    </lineage>
</organism>
<protein>
    <submittedName>
        <fullName evidence="6">Uncharacterized protein</fullName>
    </submittedName>
</protein>
<feature type="transmembrane region" description="Helical" evidence="5">
    <location>
        <begin position="99"/>
        <end position="122"/>
    </location>
</feature>
<comment type="caution">
    <text evidence="6">The sequence shown here is derived from an EMBL/GenBank/DDBJ whole genome shotgun (WGS) entry which is preliminary data.</text>
</comment>
<evidence type="ECO:0000256" key="4">
    <source>
        <dbReference type="ARBA" id="ARBA00023136"/>
    </source>
</evidence>
<name>A0ABD0XJ65_UMBPY</name>